<protein>
    <submittedName>
        <fullName evidence="1">Uncharacterized protein</fullName>
    </submittedName>
</protein>
<name>A0A1I5ZEH9_9BACT</name>
<dbReference type="AlphaFoldDB" id="A0A1I5ZEH9"/>
<sequence>MLFIFLSAQSVRSYTHIAVKSHLLLYAIINKYFRYMAIFFQVQDCNEIITIPMILIAYGIMQIQQELSN</sequence>
<evidence type="ECO:0000313" key="2">
    <source>
        <dbReference type="Proteomes" id="UP000199031"/>
    </source>
</evidence>
<proteinExistence type="predicted"/>
<gene>
    <name evidence="1" type="ORF">SAMN05444277_1216</name>
</gene>
<organism evidence="1 2">
    <name type="scientific">Parafilimonas terrae</name>
    <dbReference type="NCBI Taxonomy" id="1465490"/>
    <lineage>
        <taxon>Bacteria</taxon>
        <taxon>Pseudomonadati</taxon>
        <taxon>Bacteroidota</taxon>
        <taxon>Chitinophagia</taxon>
        <taxon>Chitinophagales</taxon>
        <taxon>Chitinophagaceae</taxon>
        <taxon>Parafilimonas</taxon>
    </lineage>
</organism>
<reference evidence="1 2" key="1">
    <citation type="submission" date="2016-10" db="EMBL/GenBank/DDBJ databases">
        <authorList>
            <person name="de Groot N.N."/>
        </authorList>
    </citation>
    <scope>NUCLEOTIDE SEQUENCE [LARGE SCALE GENOMIC DNA]</scope>
    <source>
        <strain evidence="1 2">DSM 28286</strain>
    </source>
</reference>
<dbReference type="STRING" id="1465490.SAMN05444277_1216"/>
<evidence type="ECO:0000313" key="1">
    <source>
        <dbReference type="EMBL" id="SFQ54860.1"/>
    </source>
</evidence>
<dbReference type="Proteomes" id="UP000199031">
    <property type="component" value="Unassembled WGS sequence"/>
</dbReference>
<dbReference type="EMBL" id="FOXQ01000021">
    <property type="protein sequence ID" value="SFQ54860.1"/>
    <property type="molecule type" value="Genomic_DNA"/>
</dbReference>
<accession>A0A1I5ZEH9</accession>
<keyword evidence="2" id="KW-1185">Reference proteome</keyword>